<evidence type="ECO:0000313" key="2">
    <source>
        <dbReference type="EMBL" id="ADG76451.1"/>
    </source>
</evidence>
<dbReference type="AlphaFoldDB" id="D5UDJ5"/>
<keyword evidence="2" id="KW-0808">Transferase</keyword>
<evidence type="ECO:0000259" key="1">
    <source>
        <dbReference type="PROSITE" id="PS51186"/>
    </source>
</evidence>
<name>D5UDJ5_CELFN</name>
<dbReference type="Gene3D" id="3.40.630.30">
    <property type="match status" value="1"/>
</dbReference>
<dbReference type="HOGENOM" id="CLU_129717_0_0_11"/>
<dbReference type="STRING" id="446466.Cfla_3579"/>
<feature type="domain" description="N-acetyltransferase" evidence="1">
    <location>
        <begin position="20"/>
        <end position="176"/>
    </location>
</feature>
<dbReference type="SUPFAM" id="SSF55729">
    <property type="entry name" value="Acyl-CoA N-acyltransferases (Nat)"/>
    <property type="match status" value="1"/>
</dbReference>
<dbReference type="InterPro" id="IPR016181">
    <property type="entry name" value="Acyl_CoA_acyltransferase"/>
</dbReference>
<protein>
    <submittedName>
        <fullName evidence="2">GCN5-related N-acetyltransferase</fullName>
    </submittedName>
</protein>
<dbReference type="PROSITE" id="PS51186">
    <property type="entry name" value="GNAT"/>
    <property type="match status" value="1"/>
</dbReference>
<dbReference type="Pfam" id="PF00583">
    <property type="entry name" value="Acetyltransf_1"/>
    <property type="match status" value="1"/>
</dbReference>
<dbReference type="KEGG" id="cfl:Cfla_3579"/>
<keyword evidence="3" id="KW-1185">Reference proteome</keyword>
<organism evidence="2 3">
    <name type="scientific">Cellulomonas flavigena (strain ATCC 482 / DSM 20109 / BCRC 11376 / JCM 18109 / NBRC 3775 / NCIMB 8073 / NRS 134)</name>
    <dbReference type="NCBI Taxonomy" id="446466"/>
    <lineage>
        <taxon>Bacteria</taxon>
        <taxon>Bacillati</taxon>
        <taxon>Actinomycetota</taxon>
        <taxon>Actinomycetes</taxon>
        <taxon>Micrococcales</taxon>
        <taxon>Cellulomonadaceae</taxon>
        <taxon>Cellulomonas</taxon>
    </lineage>
</organism>
<sequence length="177" mass="19415">MQVPVFADFRPDVRRQPTPVTVRPATPGDVADMERIQLRAGRPAYPDAYRRAVTTPDVCVVVAECSSPTGAPVVVGWGQTYHHVTVDDPAPPGHYLGGVTVDPAWRRRGVAHALTATRVQWVAQRVAEVFYVVNPRNLASIELHRPWGFAEVTRAARLTGIEFDGGVGILMRASLRE</sequence>
<proteinExistence type="predicted"/>
<accession>D5UDJ5</accession>
<evidence type="ECO:0000313" key="3">
    <source>
        <dbReference type="Proteomes" id="UP000000849"/>
    </source>
</evidence>
<reference evidence="2 3" key="1">
    <citation type="journal article" date="2010" name="Stand. Genomic Sci.">
        <title>Complete genome sequence of Cellulomonas flavigena type strain (134).</title>
        <authorList>
            <person name="Abt B."/>
            <person name="Foster B."/>
            <person name="Lapidus A."/>
            <person name="Clum A."/>
            <person name="Sun H."/>
            <person name="Pukall R."/>
            <person name="Lucas S."/>
            <person name="Glavina Del Rio T."/>
            <person name="Nolan M."/>
            <person name="Tice H."/>
            <person name="Cheng J.F."/>
            <person name="Pitluck S."/>
            <person name="Liolios K."/>
            <person name="Ivanova N."/>
            <person name="Mavromatis K."/>
            <person name="Ovchinnikova G."/>
            <person name="Pati A."/>
            <person name="Goodwin L."/>
            <person name="Chen A."/>
            <person name="Palaniappan K."/>
            <person name="Land M."/>
            <person name="Hauser L."/>
            <person name="Chang Y.J."/>
            <person name="Jeffries C.D."/>
            <person name="Rohde M."/>
            <person name="Goker M."/>
            <person name="Woyke T."/>
            <person name="Bristow J."/>
            <person name="Eisen J.A."/>
            <person name="Markowitz V."/>
            <person name="Hugenholtz P."/>
            <person name="Kyrpides N.C."/>
            <person name="Klenk H.P."/>
        </authorList>
    </citation>
    <scope>NUCLEOTIDE SEQUENCE [LARGE SCALE GENOMIC DNA]</scope>
    <source>
        <strain evidence="3">ATCC 482 / DSM 20109 / BCRC 11376 / JCM 18109 / NBRC 3775 / NCIMB 8073 / NRS 134</strain>
    </source>
</reference>
<dbReference type="InterPro" id="IPR000182">
    <property type="entry name" value="GNAT_dom"/>
</dbReference>
<dbReference type="eggNOG" id="COG1247">
    <property type="taxonomic scope" value="Bacteria"/>
</dbReference>
<dbReference type="EMBL" id="CP001964">
    <property type="protein sequence ID" value="ADG76451.1"/>
    <property type="molecule type" value="Genomic_DNA"/>
</dbReference>
<dbReference type="CDD" id="cd04301">
    <property type="entry name" value="NAT_SF"/>
    <property type="match status" value="1"/>
</dbReference>
<dbReference type="Proteomes" id="UP000000849">
    <property type="component" value="Chromosome"/>
</dbReference>
<dbReference type="GO" id="GO:0016747">
    <property type="term" value="F:acyltransferase activity, transferring groups other than amino-acyl groups"/>
    <property type="evidence" value="ECO:0007669"/>
    <property type="project" value="InterPro"/>
</dbReference>
<gene>
    <name evidence="2" type="ordered locus">Cfla_3579</name>
</gene>